<name>A0A167NNY3_CALVF</name>
<sequence>MSTFQPAVSSASPPAPTTAQQTSTAGPKEEEACLSCQLIGGGVLTIFGTQLIWEGRKHMRGARLAGKSPLGAVAMSAMGVGMLGVGLHRWFAPFWRREALGTTAAKGL</sequence>
<dbReference type="AlphaFoldDB" id="A0A167NNY3"/>
<dbReference type="Proteomes" id="UP000076738">
    <property type="component" value="Unassembled WGS sequence"/>
</dbReference>
<evidence type="ECO:0008006" key="5">
    <source>
        <dbReference type="Google" id="ProtNLM"/>
    </source>
</evidence>
<evidence type="ECO:0000313" key="4">
    <source>
        <dbReference type="Proteomes" id="UP000076738"/>
    </source>
</evidence>
<evidence type="ECO:0000256" key="1">
    <source>
        <dbReference type="SAM" id="MobiDB-lite"/>
    </source>
</evidence>
<feature type="transmembrane region" description="Helical" evidence="2">
    <location>
        <begin position="70"/>
        <end position="91"/>
    </location>
</feature>
<keyword evidence="2" id="KW-0812">Transmembrane</keyword>
<evidence type="ECO:0000313" key="3">
    <source>
        <dbReference type="EMBL" id="KZO97909.1"/>
    </source>
</evidence>
<dbReference type="OrthoDB" id="6604875at2759"/>
<gene>
    <name evidence="3" type="ORF">CALVIDRAFT_562788</name>
</gene>
<keyword evidence="2" id="KW-0472">Membrane</keyword>
<feature type="region of interest" description="Disordered" evidence="1">
    <location>
        <begin position="1"/>
        <end position="27"/>
    </location>
</feature>
<keyword evidence="4" id="KW-1185">Reference proteome</keyword>
<proteinExistence type="predicted"/>
<organism evidence="3 4">
    <name type="scientific">Calocera viscosa (strain TUFC12733)</name>
    <dbReference type="NCBI Taxonomy" id="1330018"/>
    <lineage>
        <taxon>Eukaryota</taxon>
        <taxon>Fungi</taxon>
        <taxon>Dikarya</taxon>
        <taxon>Basidiomycota</taxon>
        <taxon>Agaricomycotina</taxon>
        <taxon>Dacrymycetes</taxon>
        <taxon>Dacrymycetales</taxon>
        <taxon>Dacrymycetaceae</taxon>
        <taxon>Calocera</taxon>
    </lineage>
</organism>
<protein>
    <recommendedName>
        <fullName evidence="5">DUF4536 domain-containing protein</fullName>
    </recommendedName>
</protein>
<reference evidence="3 4" key="1">
    <citation type="journal article" date="2016" name="Mol. Biol. Evol.">
        <title>Comparative Genomics of Early-Diverging Mushroom-Forming Fungi Provides Insights into the Origins of Lignocellulose Decay Capabilities.</title>
        <authorList>
            <person name="Nagy L.G."/>
            <person name="Riley R."/>
            <person name="Tritt A."/>
            <person name="Adam C."/>
            <person name="Daum C."/>
            <person name="Floudas D."/>
            <person name="Sun H."/>
            <person name="Yadav J.S."/>
            <person name="Pangilinan J."/>
            <person name="Larsson K.H."/>
            <person name="Matsuura K."/>
            <person name="Barry K."/>
            <person name="Labutti K."/>
            <person name="Kuo R."/>
            <person name="Ohm R.A."/>
            <person name="Bhattacharya S.S."/>
            <person name="Shirouzu T."/>
            <person name="Yoshinaga Y."/>
            <person name="Martin F.M."/>
            <person name="Grigoriev I.V."/>
            <person name="Hibbett D.S."/>
        </authorList>
    </citation>
    <scope>NUCLEOTIDE SEQUENCE [LARGE SCALE GENOMIC DNA]</scope>
    <source>
        <strain evidence="3 4">TUFC12733</strain>
    </source>
</reference>
<dbReference type="EMBL" id="KV417278">
    <property type="protein sequence ID" value="KZO97909.1"/>
    <property type="molecule type" value="Genomic_DNA"/>
</dbReference>
<evidence type="ECO:0000256" key="2">
    <source>
        <dbReference type="SAM" id="Phobius"/>
    </source>
</evidence>
<feature type="compositionally biased region" description="Low complexity" evidence="1">
    <location>
        <begin position="1"/>
        <end position="25"/>
    </location>
</feature>
<keyword evidence="2" id="KW-1133">Transmembrane helix</keyword>
<accession>A0A167NNY3</accession>